<gene>
    <name evidence="2" type="ORF">BST86_13875</name>
</gene>
<accession>A0A2S9WXJ2</accession>
<dbReference type="EMBL" id="MQUC01000003">
    <property type="protein sequence ID" value="PRP68096.1"/>
    <property type="molecule type" value="Genomic_DNA"/>
</dbReference>
<evidence type="ECO:0000313" key="2">
    <source>
        <dbReference type="EMBL" id="PRP68096.1"/>
    </source>
</evidence>
<keyword evidence="1" id="KW-0472">Membrane</keyword>
<evidence type="ECO:0000256" key="1">
    <source>
        <dbReference type="SAM" id="Phobius"/>
    </source>
</evidence>
<organism evidence="2 3">
    <name type="scientific">Nonlabens agnitus</name>
    <dbReference type="NCBI Taxonomy" id="870484"/>
    <lineage>
        <taxon>Bacteria</taxon>
        <taxon>Pseudomonadati</taxon>
        <taxon>Bacteroidota</taxon>
        <taxon>Flavobacteriia</taxon>
        <taxon>Flavobacteriales</taxon>
        <taxon>Flavobacteriaceae</taxon>
        <taxon>Nonlabens</taxon>
    </lineage>
</organism>
<dbReference type="AlphaFoldDB" id="A0A2S9WXJ2"/>
<proteinExistence type="predicted"/>
<sequence>MSNTQKAVLAIIGLGAAGYAAWYYFTPPIFRILRWDHQKQSGEILFSGKRYWLLPIDDDVESRFPGRNNHMLARRLDNGKTVFTIEKNGELIELVNTQSLLS</sequence>
<protein>
    <submittedName>
        <fullName evidence="2">Uncharacterized protein</fullName>
    </submittedName>
</protein>
<reference evidence="2 3" key="1">
    <citation type="submission" date="2016-11" db="EMBL/GenBank/DDBJ databases">
        <title>Trade-off between light-utilization and light-protection in marine flavobacteria.</title>
        <authorList>
            <person name="Kumagai Y."/>
        </authorList>
    </citation>
    <scope>NUCLEOTIDE SEQUENCE [LARGE SCALE GENOMIC DNA]</scope>
    <source>
        <strain evidence="2 3">JCM 17109</strain>
    </source>
</reference>
<dbReference type="RefSeq" id="WP_105983775.1">
    <property type="nucleotide sequence ID" value="NZ_MQUC01000003.1"/>
</dbReference>
<evidence type="ECO:0000313" key="3">
    <source>
        <dbReference type="Proteomes" id="UP000239532"/>
    </source>
</evidence>
<keyword evidence="1" id="KW-1133">Transmembrane helix</keyword>
<name>A0A2S9WXJ2_9FLAO</name>
<feature type="transmembrane region" description="Helical" evidence="1">
    <location>
        <begin position="7"/>
        <end position="25"/>
    </location>
</feature>
<dbReference type="Proteomes" id="UP000239532">
    <property type="component" value="Unassembled WGS sequence"/>
</dbReference>
<comment type="caution">
    <text evidence="2">The sequence shown here is derived from an EMBL/GenBank/DDBJ whole genome shotgun (WGS) entry which is preliminary data.</text>
</comment>
<keyword evidence="3" id="KW-1185">Reference proteome</keyword>
<keyword evidence="1" id="KW-0812">Transmembrane</keyword>